<feature type="transmembrane region" description="Helical" evidence="1">
    <location>
        <begin position="12"/>
        <end position="32"/>
    </location>
</feature>
<dbReference type="RefSeq" id="WP_151091048.1">
    <property type="nucleotide sequence ID" value="NZ_VYXQ01000001.1"/>
</dbReference>
<keyword evidence="1" id="KW-0812">Transmembrane</keyword>
<protein>
    <submittedName>
        <fullName evidence="2">Uncharacterized protein</fullName>
    </submittedName>
</protein>
<dbReference type="AlphaFoldDB" id="A0A5N1K443"/>
<organism evidence="2 3">
    <name type="scientific">Ochrobactrum quorumnocens</name>
    <dbReference type="NCBI Taxonomy" id="271865"/>
    <lineage>
        <taxon>Bacteria</taxon>
        <taxon>Pseudomonadati</taxon>
        <taxon>Pseudomonadota</taxon>
        <taxon>Alphaproteobacteria</taxon>
        <taxon>Hyphomicrobiales</taxon>
        <taxon>Brucellaceae</taxon>
        <taxon>Brucella/Ochrobactrum group</taxon>
        <taxon>Ochrobactrum</taxon>
    </lineage>
</organism>
<proteinExistence type="predicted"/>
<name>A0A5N1K443_9HYPH</name>
<keyword evidence="3" id="KW-1185">Reference proteome</keyword>
<reference evidence="2 3" key="1">
    <citation type="submission" date="2019-09" db="EMBL/GenBank/DDBJ databases">
        <title>Biological control of the noxious weed angled onion (Allium triquetrum) thwarted by endophytic bacteria in Victoria, Australia.</title>
        <authorList>
            <person name="Tehranchian P."/>
            <person name="Adair R.J."/>
            <person name="Van T.H."/>
            <person name="Morrison P.D."/>
            <person name="Williams H."/>
            <person name="Lawrie A.C."/>
        </authorList>
    </citation>
    <scope>NUCLEOTIDE SEQUENCE [LARGE SCALE GENOMIC DNA]</scope>
    <source>
        <strain evidence="2 3">RPTAtOch1</strain>
    </source>
</reference>
<keyword evidence="1" id="KW-0472">Membrane</keyword>
<dbReference type="EMBL" id="VYXQ01000001">
    <property type="protein sequence ID" value="KAA9370913.1"/>
    <property type="molecule type" value="Genomic_DNA"/>
</dbReference>
<evidence type="ECO:0000313" key="2">
    <source>
        <dbReference type="EMBL" id="KAA9370913.1"/>
    </source>
</evidence>
<evidence type="ECO:0000313" key="3">
    <source>
        <dbReference type="Proteomes" id="UP000327108"/>
    </source>
</evidence>
<evidence type="ECO:0000256" key="1">
    <source>
        <dbReference type="SAM" id="Phobius"/>
    </source>
</evidence>
<keyword evidence="1" id="KW-1133">Transmembrane helix</keyword>
<gene>
    <name evidence="2" type="ORF">F3W84_00375</name>
</gene>
<dbReference type="Proteomes" id="UP000327108">
    <property type="component" value="Unassembled WGS sequence"/>
</dbReference>
<sequence>MSVIWALIPNWLKYTIAALVAAFLLLAAGNLYGTMKERQRSAVAAAEATAKAIQKRADIDEEVINMDNVALCKRLGGGLQCNQLTVRGLEADRR</sequence>
<comment type="caution">
    <text evidence="2">The sequence shown here is derived from an EMBL/GenBank/DDBJ whole genome shotgun (WGS) entry which is preliminary data.</text>
</comment>
<accession>A0A5N1K443</accession>